<organism evidence="1 2">
    <name type="scientific">Tenuifilum thalassicum</name>
    <dbReference type="NCBI Taxonomy" id="2590900"/>
    <lineage>
        <taxon>Bacteria</taxon>
        <taxon>Pseudomonadati</taxon>
        <taxon>Bacteroidota</taxon>
        <taxon>Bacteroidia</taxon>
        <taxon>Bacteroidales</taxon>
        <taxon>Tenuifilaceae</taxon>
        <taxon>Tenuifilum</taxon>
    </lineage>
</organism>
<dbReference type="InterPro" id="IPR003718">
    <property type="entry name" value="OsmC/Ohr_fam"/>
</dbReference>
<dbReference type="SUPFAM" id="SSF82784">
    <property type="entry name" value="OsmC-like"/>
    <property type="match status" value="1"/>
</dbReference>
<dbReference type="InterPro" id="IPR015946">
    <property type="entry name" value="KH_dom-like_a/b"/>
</dbReference>
<dbReference type="Proteomes" id="UP000500961">
    <property type="component" value="Chromosome"/>
</dbReference>
<dbReference type="InterPro" id="IPR036102">
    <property type="entry name" value="OsmC/Ohrsf"/>
</dbReference>
<dbReference type="AlphaFoldDB" id="A0A7D3XW90"/>
<keyword evidence="2" id="KW-1185">Reference proteome</keyword>
<proteinExistence type="predicted"/>
<reference evidence="1 2" key="1">
    <citation type="submission" date="2019-07" db="EMBL/GenBank/DDBJ databases">
        <title>Thalassofilum flectens gen. nov., sp. nov., a novel moderate thermophilic anaerobe from a shallow sea hot spring in Kunashir Island (Russia), representing a new family in the order Bacteroidales, and proposal of Thalassofilacea fam. nov.</title>
        <authorList>
            <person name="Kochetkova T.V."/>
            <person name="Podosokorskaya O.A."/>
            <person name="Novikov A."/>
            <person name="Elcheninov A.G."/>
            <person name="Toshchakov S.V."/>
            <person name="Kublanov I.V."/>
        </authorList>
    </citation>
    <scope>NUCLEOTIDE SEQUENCE [LARGE SCALE GENOMIC DNA]</scope>
    <source>
        <strain evidence="1 2">38-H</strain>
    </source>
</reference>
<gene>
    <name evidence="1" type="ORF">FHG85_09490</name>
</gene>
<dbReference type="PANTHER" id="PTHR34352">
    <property type="entry name" value="PROTEIN YHFA"/>
    <property type="match status" value="1"/>
</dbReference>
<dbReference type="Gene3D" id="3.30.300.20">
    <property type="match status" value="1"/>
</dbReference>
<dbReference type="RefSeq" id="WP_173075250.1">
    <property type="nucleotide sequence ID" value="NZ_CP041345.1"/>
</dbReference>
<evidence type="ECO:0000313" key="1">
    <source>
        <dbReference type="EMBL" id="QKG80488.1"/>
    </source>
</evidence>
<name>A0A7D3XW90_9BACT</name>
<sequence>MDKISIQTDWLEGMAFETEVNGHKIIIDADEKVGGTNRGPRPKPLMLVALAGCTGMDVISILKKMREDVKNFRVTVEALQTDEHPKHYVEMKVIYEFWGKNLDPEKVNKAVKLSDERYCGVSAAYKKGMKLTHEVVIHNEE</sequence>
<dbReference type="Pfam" id="PF02566">
    <property type="entry name" value="OsmC"/>
    <property type="match status" value="1"/>
</dbReference>
<dbReference type="PANTHER" id="PTHR34352:SF1">
    <property type="entry name" value="PROTEIN YHFA"/>
    <property type="match status" value="1"/>
</dbReference>
<evidence type="ECO:0000313" key="2">
    <source>
        <dbReference type="Proteomes" id="UP000500961"/>
    </source>
</evidence>
<protein>
    <submittedName>
        <fullName evidence="1">OsmC family protein</fullName>
    </submittedName>
</protein>
<accession>A0A7D3XW90</accession>
<dbReference type="EMBL" id="CP041345">
    <property type="protein sequence ID" value="QKG80488.1"/>
    <property type="molecule type" value="Genomic_DNA"/>
</dbReference>
<dbReference type="KEGG" id="ttz:FHG85_09490"/>